<evidence type="ECO:0000313" key="1">
    <source>
        <dbReference type="EMBL" id="KAK6751258.1"/>
    </source>
</evidence>
<accession>A0ABR1DLD3</accession>
<comment type="caution">
    <text evidence="1">The sequence shown here is derived from an EMBL/GenBank/DDBJ whole genome shotgun (WGS) entry which is preliminary data.</text>
</comment>
<dbReference type="Proteomes" id="UP001303046">
    <property type="component" value="Unassembled WGS sequence"/>
</dbReference>
<proteinExistence type="predicted"/>
<evidence type="ECO:0000313" key="2">
    <source>
        <dbReference type="Proteomes" id="UP001303046"/>
    </source>
</evidence>
<protein>
    <submittedName>
        <fullName evidence="1">Uncharacterized protein</fullName>
    </submittedName>
</protein>
<gene>
    <name evidence="1" type="primary">Necator_chrIV.g16232</name>
    <name evidence="1" type="ORF">RB195_002936</name>
</gene>
<keyword evidence="2" id="KW-1185">Reference proteome</keyword>
<organism evidence="1 2">
    <name type="scientific">Necator americanus</name>
    <name type="common">Human hookworm</name>
    <dbReference type="NCBI Taxonomy" id="51031"/>
    <lineage>
        <taxon>Eukaryota</taxon>
        <taxon>Metazoa</taxon>
        <taxon>Ecdysozoa</taxon>
        <taxon>Nematoda</taxon>
        <taxon>Chromadorea</taxon>
        <taxon>Rhabditida</taxon>
        <taxon>Rhabditina</taxon>
        <taxon>Rhabditomorpha</taxon>
        <taxon>Strongyloidea</taxon>
        <taxon>Ancylostomatidae</taxon>
        <taxon>Bunostominae</taxon>
        <taxon>Necator</taxon>
    </lineage>
</organism>
<sequence>MSSRTSLMMTYVRRFVSMGTFEQSSTLYKSTWDRSWQQLSPSRREFIPTALPNLPVLANCQLPDIQVLRRSLSWTDSSLA</sequence>
<reference evidence="1 2" key="1">
    <citation type="submission" date="2023-08" db="EMBL/GenBank/DDBJ databases">
        <title>A Necator americanus chromosomal reference genome.</title>
        <authorList>
            <person name="Ilik V."/>
            <person name="Petrzelkova K.J."/>
            <person name="Pardy F."/>
            <person name="Fuh T."/>
            <person name="Niatou-Singa F.S."/>
            <person name="Gouil Q."/>
            <person name="Baker L."/>
            <person name="Ritchie M.E."/>
            <person name="Jex A.R."/>
            <person name="Gazzola D."/>
            <person name="Li H."/>
            <person name="Toshio Fujiwara R."/>
            <person name="Zhan B."/>
            <person name="Aroian R.V."/>
            <person name="Pafco B."/>
            <person name="Schwarz E.M."/>
        </authorList>
    </citation>
    <scope>NUCLEOTIDE SEQUENCE [LARGE SCALE GENOMIC DNA]</scope>
    <source>
        <strain evidence="1 2">Aroian</strain>
        <tissue evidence="1">Whole animal</tissue>
    </source>
</reference>
<dbReference type="EMBL" id="JAVFWL010000004">
    <property type="protein sequence ID" value="KAK6751258.1"/>
    <property type="molecule type" value="Genomic_DNA"/>
</dbReference>
<name>A0ABR1DLD3_NECAM</name>